<gene>
    <name evidence="1" type="ORF">WKW77_05500</name>
</gene>
<accession>A0ABU8VBV7</accession>
<organism evidence="1 2">
    <name type="scientific">Variovorax ureilyticus</name>
    <dbReference type="NCBI Taxonomy" id="1836198"/>
    <lineage>
        <taxon>Bacteria</taxon>
        <taxon>Pseudomonadati</taxon>
        <taxon>Pseudomonadota</taxon>
        <taxon>Betaproteobacteria</taxon>
        <taxon>Burkholderiales</taxon>
        <taxon>Comamonadaceae</taxon>
        <taxon>Variovorax</taxon>
    </lineage>
</organism>
<evidence type="ECO:0000313" key="2">
    <source>
        <dbReference type="Proteomes" id="UP001365846"/>
    </source>
</evidence>
<name>A0ABU8VBV7_9BURK</name>
<keyword evidence="2" id="KW-1185">Reference proteome</keyword>
<sequence>MYKPSDSLPHRQMRQMRQMRRGARVAALSLVAVATMTGIALQWPRGATAAVAAIIGGDDRVAPPVAPATPAAAGKAPATYQLRCWQYGRLLFDEGPVTLGAEARQGAKMVATDRRGGALIVTADLGGTTCLARPYPPPPSLWLPR</sequence>
<proteinExistence type="predicted"/>
<reference evidence="1 2" key="1">
    <citation type="submission" date="2024-03" db="EMBL/GenBank/DDBJ databases">
        <title>Novel species of the genus Variovorax.</title>
        <authorList>
            <person name="Liu Q."/>
            <person name="Xin Y.-H."/>
        </authorList>
    </citation>
    <scope>NUCLEOTIDE SEQUENCE [LARGE SCALE GENOMIC DNA]</scope>
    <source>
        <strain evidence="1 2">KACC 18899</strain>
    </source>
</reference>
<evidence type="ECO:0000313" key="1">
    <source>
        <dbReference type="EMBL" id="MEJ8810515.1"/>
    </source>
</evidence>
<dbReference type="Proteomes" id="UP001365846">
    <property type="component" value="Unassembled WGS sequence"/>
</dbReference>
<dbReference type="RefSeq" id="WP_340355835.1">
    <property type="nucleotide sequence ID" value="NZ_JBBKZU010000002.1"/>
</dbReference>
<protein>
    <submittedName>
        <fullName evidence="1">Uncharacterized protein</fullName>
    </submittedName>
</protein>
<comment type="caution">
    <text evidence="1">The sequence shown here is derived from an EMBL/GenBank/DDBJ whole genome shotgun (WGS) entry which is preliminary data.</text>
</comment>
<dbReference type="EMBL" id="JBBKZU010000002">
    <property type="protein sequence ID" value="MEJ8810515.1"/>
    <property type="molecule type" value="Genomic_DNA"/>
</dbReference>